<comment type="subcellular location">
    <subcellularLocation>
        <location evidence="1 8">Cell membrane</location>
        <topology evidence="1 8">Multi-pass membrane protein</topology>
    </subcellularLocation>
</comment>
<evidence type="ECO:0000256" key="2">
    <source>
        <dbReference type="ARBA" id="ARBA00007651"/>
    </source>
</evidence>
<dbReference type="InterPro" id="IPR006702">
    <property type="entry name" value="CASP_dom"/>
</dbReference>
<keyword evidence="5 8" id="KW-0812">Transmembrane</keyword>
<evidence type="ECO:0000259" key="9">
    <source>
        <dbReference type="Pfam" id="PF04535"/>
    </source>
</evidence>
<dbReference type="Proteomes" id="UP001237642">
    <property type="component" value="Unassembled WGS sequence"/>
</dbReference>
<reference evidence="10" key="2">
    <citation type="submission" date="2023-05" db="EMBL/GenBank/DDBJ databases">
        <authorList>
            <person name="Schelkunov M.I."/>
        </authorList>
    </citation>
    <scope>NUCLEOTIDE SEQUENCE</scope>
    <source>
        <strain evidence="10">Hsosn_3</strain>
        <tissue evidence="10">Leaf</tissue>
    </source>
</reference>
<dbReference type="InterPro" id="IPR045009">
    <property type="entry name" value="CASPL-5"/>
</dbReference>
<proteinExistence type="inferred from homology"/>
<accession>A0AAD8IS47</accession>
<organism evidence="10 11">
    <name type="scientific">Heracleum sosnowskyi</name>
    <dbReference type="NCBI Taxonomy" id="360622"/>
    <lineage>
        <taxon>Eukaryota</taxon>
        <taxon>Viridiplantae</taxon>
        <taxon>Streptophyta</taxon>
        <taxon>Embryophyta</taxon>
        <taxon>Tracheophyta</taxon>
        <taxon>Spermatophyta</taxon>
        <taxon>Magnoliopsida</taxon>
        <taxon>eudicotyledons</taxon>
        <taxon>Gunneridae</taxon>
        <taxon>Pentapetalae</taxon>
        <taxon>asterids</taxon>
        <taxon>campanulids</taxon>
        <taxon>Apiales</taxon>
        <taxon>Apiaceae</taxon>
        <taxon>Apioideae</taxon>
        <taxon>apioid superclade</taxon>
        <taxon>Tordylieae</taxon>
        <taxon>Tordyliinae</taxon>
        <taxon>Heracleum</taxon>
    </lineage>
</organism>
<evidence type="ECO:0000313" key="10">
    <source>
        <dbReference type="EMBL" id="KAK1390636.1"/>
    </source>
</evidence>
<feature type="transmembrane region" description="Helical" evidence="8">
    <location>
        <begin position="12"/>
        <end position="33"/>
    </location>
</feature>
<protein>
    <recommendedName>
        <fullName evidence="8">CASP-like protein</fullName>
    </recommendedName>
</protein>
<feature type="transmembrane region" description="Helical" evidence="8">
    <location>
        <begin position="124"/>
        <end position="150"/>
    </location>
</feature>
<dbReference type="PANTHER" id="PTHR32021">
    <property type="entry name" value="CASP-LIKE PROTEIN 5B3"/>
    <property type="match status" value="1"/>
</dbReference>
<keyword evidence="7 8" id="KW-0472">Membrane</keyword>
<feature type="transmembrane region" description="Helical" evidence="8">
    <location>
        <begin position="79"/>
        <end position="104"/>
    </location>
</feature>
<evidence type="ECO:0000256" key="8">
    <source>
        <dbReference type="RuleBase" id="RU361233"/>
    </source>
</evidence>
<keyword evidence="4 8" id="KW-1003">Cell membrane</keyword>
<keyword evidence="11" id="KW-1185">Reference proteome</keyword>
<sequence length="152" mass="16273">MMEFAGTPGTVTAFVLRLFQCFFAIASITYMVTTPNFYQVTAFSFLVASMGLQFVWSFGIACVDAYALAKKKIIQSRGLVGLFVVGDWVTATLSLAAASSSSAITVLSFSDLGGCRFGEECQKLQLAAGLAFLTWITIGISSLIMFWILAAG</sequence>
<reference evidence="10" key="1">
    <citation type="submission" date="2023-02" db="EMBL/GenBank/DDBJ databases">
        <title>Genome of toxic invasive species Heracleum sosnowskyi carries increased number of genes despite the absence of recent whole-genome duplications.</title>
        <authorList>
            <person name="Schelkunov M."/>
            <person name="Shtratnikova V."/>
            <person name="Makarenko M."/>
            <person name="Klepikova A."/>
            <person name="Omelchenko D."/>
            <person name="Novikova G."/>
            <person name="Obukhova E."/>
            <person name="Bogdanov V."/>
            <person name="Penin A."/>
            <person name="Logacheva M."/>
        </authorList>
    </citation>
    <scope>NUCLEOTIDE SEQUENCE</scope>
    <source>
        <strain evidence="10">Hsosn_3</strain>
        <tissue evidence="10">Leaf</tissue>
    </source>
</reference>
<dbReference type="GO" id="GO:0005886">
    <property type="term" value="C:plasma membrane"/>
    <property type="evidence" value="ECO:0007669"/>
    <property type="project" value="UniProtKB-SubCell"/>
</dbReference>
<comment type="subunit">
    <text evidence="3 8">Homodimer and heterodimers.</text>
</comment>
<gene>
    <name evidence="10" type="ORF">POM88_018814</name>
</gene>
<evidence type="ECO:0000256" key="7">
    <source>
        <dbReference type="ARBA" id="ARBA00023136"/>
    </source>
</evidence>
<evidence type="ECO:0000256" key="3">
    <source>
        <dbReference type="ARBA" id="ARBA00011489"/>
    </source>
</evidence>
<feature type="domain" description="Casparian strip membrane protein" evidence="9">
    <location>
        <begin position="7"/>
        <end position="136"/>
    </location>
</feature>
<evidence type="ECO:0000256" key="4">
    <source>
        <dbReference type="ARBA" id="ARBA00022475"/>
    </source>
</evidence>
<evidence type="ECO:0000256" key="5">
    <source>
        <dbReference type="ARBA" id="ARBA00022692"/>
    </source>
</evidence>
<dbReference type="EMBL" id="JAUIZM010000004">
    <property type="protein sequence ID" value="KAK1390636.1"/>
    <property type="molecule type" value="Genomic_DNA"/>
</dbReference>
<dbReference type="AlphaFoldDB" id="A0AAD8IS47"/>
<evidence type="ECO:0000313" key="11">
    <source>
        <dbReference type="Proteomes" id="UP001237642"/>
    </source>
</evidence>
<evidence type="ECO:0000256" key="1">
    <source>
        <dbReference type="ARBA" id="ARBA00004651"/>
    </source>
</evidence>
<comment type="similarity">
    <text evidence="2 8">Belongs to the Casparian strip membrane proteins (CASP) family.</text>
</comment>
<feature type="transmembrane region" description="Helical" evidence="8">
    <location>
        <begin position="45"/>
        <end position="67"/>
    </location>
</feature>
<evidence type="ECO:0000256" key="6">
    <source>
        <dbReference type="ARBA" id="ARBA00022989"/>
    </source>
</evidence>
<dbReference type="PANTHER" id="PTHR32021:SF5">
    <property type="entry name" value="CASP-LIKE PROTEIN 5B3"/>
    <property type="match status" value="1"/>
</dbReference>
<name>A0AAD8IS47_9APIA</name>
<dbReference type="Pfam" id="PF04535">
    <property type="entry name" value="CASP_dom"/>
    <property type="match status" value="1"/>
</dbReference>
<keyword evidence="6 8" id="KW-1133">Transmembrane helix</keyword>
<comment type="caution">
    <text evidence="10">The sequence shown here is derived from an EMBL/GenBank/DDBJ whole genome shotgun (WGS) entry which is preliminary data.</text>
</comment>